<dbReference type="AlphaFoldDB" id="Q54C97"/>
<accession>Q54C97</accession>
<protein>
    <recommendedName>
        <fullName evidence="2">THH1/TOM1/TOM3 domain-containing protein</fullName>
    </recommendedName>
</protein>
<dbReference type="RefSeq" id="XP_629322.1">
    <property type="nucleotide sequence ID" value="XM_629320.1"/>
</dbReference>
<keyword evidence="1" id="KW-0812">Transmembrane</keyword>
<dbReference type="EMBL" id="AAFI02000199">
    <property type="protein sequence ID" value="EAL60940.1"/>
    <property type="molecule type" value="Genomic_DNA"/>
</dbReference>
<dbReference type="GeneID" id="8629047"/>
<organism evidence="3 4">
    <name type="scientific">Dictyostelium discoideum</name>
    <name type="common">Social amoeba</name>
    <dbReference type="NCBI Taxonomy" id="44689"/>
    <lineage>
        <taxon>Eukaryota</taxon>
        <taxon>Amoebozoa</taxon>
        <taxon>Evosea</taxon>
        <taxon>Eumycetozoa</taxon>
        <taxon>Dictyostelia</taxon>
        <taxon>Dictyosteliales</taxon>
        <taxon>Dictyosteliaceae</taxon>
        <taxon>Dictyostelium</taxon>
    </lineage>
</organism>
<feature type="transmembrane region" description="Helical" evidence="1">
    <location>
        <begin position="1490"/>
        <end position="1512"/>
    </location>
</feature>
<dbReference type="KEGG" id="ddi:DDB_G0293176"/>
<name>Q54C97_DICDI</name>
<feature type="transmembrane region" description="Helical" evidence="1">
    <location>
        <begin position="1524"/>
        <end position="1546"/>
    </location>
</feature>
<dbReference type="dictyBase" id="DDB_G0293176"/>
<dbReference type="InParanoid" id="Q54C97"/>
<keyword evidence="1" id="KW-1133">Transmembrane helix</keyword>
<evidence type="ECO:0000256" key="1">
    <source>
        <dbReference type="SAM" id="Phobius"/>
    </source>
</evidence>
<feature type="domain" description="THH1/TOM1/TOM3" evidence="2">
    <location>
        <begin position="1396"/>
        <end position="1679"/>
    </location>
</feature>
<comment type="caution">
    <text evidence="3">The sequence shown here is derived from an EMBL/GenBank/DDBJ whole genome shotgun (WGS) entry which is preliminary data.</text>
</comment>
<gene>
    <name evidence="3" type="ORF">DDB_G0293176</name>
</gene>
<dbReference type="PANTHER" id="PTHR32102:SF11">
    <property type="entry name" value="THH1_TOM1_TOM3 DOMAIN-CONTAINING PROTEIN"/>
    <property type="match status" value="1"/>
</dbReference>
<dbReference type="FunCoup" id="Q54C97">
    <property type="interactions" value="1"/>
</dbReference>
<evidence type="ECO:0000259" key="2">
    <source>
        <dbReference type="Pfam" id="PF06454"/>
    </source>
</evidence>
<sequence length="1692" mass="192211">MNKNFQLILFIILINLKFFIDGLKVLNSTLTLKDGTNVFGAVLYFAVIELELDSYIYKYDALACPNYQCSTVNTTKDCSCDYTNFSDCPKTANRDPSCSTCPIPTVEYCPSINNWVTVEKDIDYIFETNQTMYLRYKGNSSICEGIMARSYPIKGFHNLKGGSSPLEYLQRSLSNYRPQIYGVMNLCPSDIDSSGMKSWTQDTFFFTIKPFGNTDGRNVSLSFRITSKEVSSEPIITDSCTSPFPATHRCIYDGEFINEKSEASSYHFFVFNATKSAIYTIRAPQFEQPVRIYASINTQYPKLNGYGNERAEYSSIDEFENSITIYLNKSTILYISIEITYKTNYSLSITSQGYYLPVNVSSLPPKAGAYALVKSSQIDFGKGVTYDCDSWDTCQRFSVNYPFTDSNPLNPIPSGLYSIPNFYLPPYPLLDYDEELFLANPVKPKSFTMSVLVAYKLGSNAVTNLDYLSEISASLVRFKSNIFDQDGNAINNVASLTHYDLPCDYEEFSIINNAILKGDKLLYDVTDINTINRYSYMLDSLTIRNSWIGCNAKANSLFELNFKITNYTMIICDKNASTPEFNEDPCCNPNQKYFQCCNPKPKEVNTVELSGLSYETIQSKCSFPSCTESVLSQFNSTYVTLDFCALDNGIYDQLRTNLIQVVRSCKENSSPICIKDSDCIDYAGPDAVCDLMGHTCIPNYKFTDYKYLKCVFSQLDQVTTYNLLHKPFSFNSKIIDEIYEKYQKQDCITEGTFLSQRLQYRWDSIDARLQDPNKFYPSSYGLDDSHPIIHDTMYDKLFDNFKRTYSWSYFDYCTNFSICPWVYQNDYYYGFSNDPNSKPIMDYCNQISGFCGDCANGLKSFCNTFGYSDQNICEQTDYCVLGGNYLMSQLNMTQQQCESYGMCSVNCGYQCSFSNPTTYQSNCFVLNVNQTQCTSMTYTWDSNLSACIDTMATSKSQCTNHHWLNCTEKPIDECTGPFGTLFNYCSLQPIVCSTKEECENAGVCSDSYFFNPTNTQAYPFNLGKCVHGHETYRQYPSCEYNIDGYIENDSPMGCFSYTPQVLTKSDCESLGSNYTWWPPATNKKDCLKNMGCKVYATTTKTDMLPYNIIFNQMNQDECLGCYGSQNEYTNKFEWTPATWLPAALVKGKWYTPDPITNQFWTPINNLTTTLDYGKLYDDLVLAVDSHMTDQIRSSYFCRTQRFRDNLDSIACSCADTGGYRNSTCFKDSALLFGQVKPCSSKSETFNFPNGYIEISNSSVEVGCGDMLIFQLSREIFISTEGQSFPSNFVSYPKPDNFGLFNNNSAIVGTIIGDGLTIESKSINRILLCFLYSGNPDEKKYPILDFGCQDQDTGILHPMGLNVFIETQQNLDFLCSNITHLDSKQNYFPINRIGNEDWRNVEKKYFDQKTLGLLYTLAAIYLVVLVYGFYQLIIVAIIRFKKIIHRFELVHLLLFMIFVFLLVRTIYFFLLPSGKLSNSAVADYILVVLPTFFYFSCFTIIIVLWYVIVVLVLKNNSASNFSNRLFSMVGLVNFIIYLLLVAIVLVFQYTKDSPHEFCGSRIIFHVSTNKSQKTVSILYAVIQAVISLVLGVAFIYLGGSLYRAMRAASQGAKKGGLDIKKAHSRELKIFLLTTICSTGFLLHCLFIIILVALNEPSIVFSFIGLIITEIIPSITILYCYDQRTSLSLDITLS</sequence>
<dbReference type="HOGENOM" id="CLU_239745_0_0_1"/>
<dbReference type="OMA" id="PKPDNFG"/>
<feature type="transmembrane region" description="Helical" evidence="1">
    <location>
        <begin position="1448"/>
        <end position="1470"/>
    </location>
</feature>
<dbReference type="GO" id="GO:0006935">
    <property type="term" value="P:chemotaxis"/>
    <property type="evidence" value="ECO:0000318"/>
    <property type="project" value="GO_Central"/>
</dbReference>
<dbReference type="VEuPathDB" id="AmoebaDB:DDB_G0293176"/>
<dbReference type="Proteomes" id="UP000002195">
    <property type="component" value="Unassembled WGS sequence"/>
</dbReference>
<feature type="transmembrane region" description="Helical" evidence="1">
    <location>
        <begin position="1628"/>
        <end position="1651"/>
    </location>
</feature>
<feature type="transmembrane region" description="Helical" evidence="1">
    <location>
        <begin position="1576"/>
        <end position="1596"/>
    </location>
</feature>
<keyword evidence="1" id="KW-0472">Membrane</keyword>
<proteinExistence type="predicted"/>
<evidence type="ECO:0000313" key="4">
    <source>
        <dbReference type="Proteomes" id="UP000002195"/>
    </source>
</evidence>
<feature type="transmembrane region" description="Helical" evidence="1">
    <location>
        <begin position="1657"/>
        <end position="1679"/>
    </location>
</feature>
<evidence type="ECO:0000313" key="3">
    <source>
        <dbReference type="EMBL" id="EAL60940.1"/>
    </source>
</evidence>
<reference evidence="3 4" key="1">
    <citation type="journal article" date="2005" name="Nature">
        <title>The genome of the social amoeba Dictyostelium discoideum.</title>
        <authorList>
            <consortium name="The Dictyostelium discoideum Sequencing Consortium"/>
            <person name="Eichinger L."/>
            <person name="Pachebat J.A."/>
            <person name="Glockner G."/>
            <person name="Rajandream M.A."/>
            <person name="Sucgang R."/>
            <person name="Berriman M."/>
            <person name="Song J."/>
            <person name="Olsen R."/>
            <person name="Szafranski K."/>
            <person name="Xu Q."/>
            <person name="Tunggal B."/>
            <person name="Kummerfeld S."/>
            <person name="Madera M."/>
            <person name="Konfortov B.A."/>
            <person name="Rivero F."/>
            <person name="Bankier A.T."/>
            <person name="Lehmann R."/>
            <person name="Hamlin N."/>
            <person name="Davies R."/>
            <person name="Gaudet P."/>
            <person name="Fey P."/>
            <person name="Pilcher K."/>
            <person name="Chen G."/>
            <person name="Saunders D."/>
            <person name="Sodergren E."/>
            <person name="Davis P."/>
            <person name="Kerhornou A."/>
            <person name="Nie X."/>
            <person name="Hall N."/>
            <person name="Anjard C."/>
            <person name="Hemphill L."/>
            <person name="Bason N."/>
            <person name="Farbrother P."/>
            <person name="Desany B."/>
            <person name="Just E."/>
            <person name="Morio T."/>
            <person name="Rost R."/>
            <person name="Churcher C."/>
            <person name="Cooper J."/>
            <person name="Haydock S."/>
            <person name="van Driessche N."/>
            <person name="Cronin A."/>
            <person name="Goodhead I."/>
            <person name="Muzny D."/>
            <person name="Mourier T."/>
            <person name="Pain A."/>
            <person name="Lu M."/>
            <person name="Harper D."/>
            <person name="Lindsay R."/>
            <person name="Hauser H."/>
            <person name="James K."/>
            <person name="Quiles M."/>
            <person name="Madan Babu M."/>
            <person name="Saito T."/>
            <person name="Buchrieser C."/>
            <person name="Wardroper A."/>
            <person name="Felder M."/>
            <person name="Thangavelu M."/>
            <person name="Johnson D."/>
            <person name="Knights A."/>
            <person name="Loulseged H."/>
            <person name="Mungall K."/>
            <person name="Oliver K."/>
            <person name="Price C."/>
            <person name="Quail M.A."/>
            <person name="Urushihara H."/>
            <person name="Hernandez J."/>
            <person name="Rabbinowitsch E."/>
            <person name="Steffen D."/>
            <person name="Sanders M."/>
            <person name="Ma J."/>
            <person name="Kohara Y."/>
            <person name="Sharp S."/>
            <person name="Simmonds M."/>
            <person name="Spiegler S."/>
            <person name="Tivey A."/>
            <person name="Sugano S."/>
            <person name="White B."/>
            <person name="Walker D."/>
            <person name="Woodward J."/>
            <person name="Winckler T."/>
            <person name="Tanaka Y."/>
            <person name="Shaulsky G."/>
            <person name="Schleicher M."/>
            <person name="Weinstock G."/>
            <person name="Rosenthal A."/>
            <person name="Cox E.C."/>
            <person name="Chisholm R.L."/>
            <person name="Gibbs R."/>
            <person name="Loomis W.F."/>
            <person name="Platzer M."/>
            <person name="Kay R.R."/>
            <person name="Williams J."/>
            <person name="Dear P.H."/>
            <person name="Noegel A.A."/>
            <person name="Barrell B."/>
            <person name="Kuspa A."/>
        </authorList>
    </citation>
    <scope>NUCLEOTIDE SEQUENCE [LARGE SCALE GENOMIC DNA]</scope>
    <source>
        <strain evidence="3 4">AX4</strain>
    </source>
</reference>
<feature type="transmembrane region" description="Helical" evidence="1">
    <location>
        <begin position="1412"/>
        <end position="1436"/>
    </location>
</feature>
<dbReference type="Pfam" id="PF06454">
    <property type="entry name" value="THH1_TOM1-3_dom"/>
    <property type="match status" value="1"/>
</dbReference>
<feature type="non-terminal residue" evidence="3">
    <location>
        <position position="1692"/>
    </location>
</feature>
<dbReference type="PaxDb" id="44689-DDB0219822"/>
<dbReference type="InterPro" id="IPR009457">
    <property type="entry name" value="THH1/TOM1/TOM3_dom"/>
</dbReference>
<keyword evidence="4" id="KW-1185">Reference proteome</keyword>
<dbReference type="PANTHER" id="PTHR32102">
    <property type="entry name" value="DUF1084 DOMAIN-CONTAINING PROTEIN-RELATED"/>
    <property type="match status" value="1"/>
</dbReference>